<gene>
    <name evidence="1" type="ORF">Nepgr_007900</name>
</gene>
<protein>
    <submittedName>
        <fullName evidence="1">Uncharacterized protein</fullName>
    </submittedName>
</protein>
<accession>A0AAD3XIW2</accession>
<proteinExistence type="predicted"/>
<evidence type="ECO:0000313" key="1">
    <source>
        <dbReference type="EMBL" id="GMH06060.1"/>
    </source>
</evidence>
<reference evidence="1" key="1">
    <citation type="submission" date="2023-05" db="EMBL/GenBank/DDBJ databases">
        <title>Nepenthes gracilis genome sequencing.</title>
        <authorList>
            <person name="Fukushima K."/>
        </authorList>
    </citation>
    <scope>NUCLEOTIDE SEQUENCE</scope>
    <source>
        <strain evidence="1">SING2019-196</strain>
    </source>
</reference>
<comment type="caution">
    <text evidence="1">The sequence shown here is derived from an EMBL/GenBank/DDBJ whole genome shotgun (WGS) entry which is preliminary data.</text>
</comment>
<evidence type="ECO:0000313" key="2">
    <source>
        <dbReference type="Proteomes" id="UP001279734"/>
    </source>
</evidence>
<dbReference type="Proteomes" id="UP001279734">
    <property type="component" value="Unassembled WGS sequence"/>
</dbReference>
<organism evidence="1 2">
    <name type="scientific">Nepenthes gracilis</name>
    <name type="common">Slender pitcher plant</name>
    <dbReference type="NCBI Taxonomy" id="150966"/>
    <lineage>
        <taxon>Eukaryota</taxon>
        <taxon>Viridiplantae</taxon>
        <taxon>Streptophyta</taxon>
        <taxon>Embryophyta</taxon>
        <taxon>Tracheophyta</taxon>
        <taxon>Spermatophyta</taxon>
        <taxon>Magnoliopsida</taxon>
        <taxon>eudicotyledons</taxon>
        <taxon>Gunneridae</taxon>
        <taxon>Pentapetalae</taxon>
        <taxon>Caryophyllales</taxon>
        <taxon>Nepenthaceae</taxon>
        <taxon>Nepenthes</taxon>
    </lineage>
</organism>
<keyword evidence="2" id="KW-1185">Reference proteome</keyword>
<sequence>MDPLVVYPPEPPLTSRASHFAPSSLESPLLSTFHSDLAKLLLADGAEDCPISSSVSSLGVPACSVSDSGSSQFVSPHAKGAHCASQSSSIVLGSDSNLTVHDAPRCSVLPLVCPNTGEQVAPVQHEIVHQIGVTNLMSTNLSICPGDLVVTIGSSPTKSWSEVAWQSNSGGVALGSEKEDQFPLTKTGTGLHTTMVMEPLGERFTRNDCPASVGYVSDEVNGNLVSSSGQNAQWITSSIQDRLSATATGKLKLRVVK</sequence>
<dbReference type="EMBL" id="BSYO01000006">
    <property type="protein sequence ID" value="GMH06060.1"/>
    <property type="molecule type" value="Genomic_DNA"/>
</dbReference>
<dbReference type="AlphaFoldDB" id="A0AAD3XIW2"/>
<name>A0AAD3XIW2_NEPGR</name>